<feature type="signal peptide" evidence="13">
    <location>
        <begin position="1"/>
        <end position="35"/>
    </location>
</feature>
<evidence type="ECO:0000256" key="6">
    <source>
        <dbReference type="ARBA" id="ARBA00023004"/>
    </source>
</evidence>
<keyword evidence="6" id="KW-0408">Iron</keyword>
<comment type="subcellular location">
    <subcellularLocation>
        <location evidence="1 11">Cell outer membrane</location>
        <topology evidence="1 11">Multi-pass membrane protein</topology>
    </subcellularLocation>
</comment>
<dbReference type="PANTHER" id="PTHR32552">
    <property type="entry name" value="FERRICHROME IRON RECEPTOR-RELATED"/>
    <property type="match status" value="1"/>
</dbReference>
<keyword evidence="2 11" id="KW-0813">Transport</keyword>
<evidence type="ECO:0000256" key="3">
    <source>
        <dbReference type="ARBA" id="ARBA00022452"/>
    </source>
</evidence>
<evidence type="ECO:0000256" key="5">
    <source>
        <dbReference type="ARBA" id="ARBA00022692"/>
    </source>
</evidence>
<proteinExistence type="inferred from homology"/>
<feature type="chain" id="PRO_5002630989" evidence="13">
    <location>
        <begin position="36"/>
        <end position="817"/>
    </location>
</feature>
<keyword evidence="8 12" id="KW-0798">TonB box</keyword>
<gene>
    <name evidence="16" type="ORF">GP2143_13351</name>
</gene>
<keyword evidence="7" id="KW-0406">Ion transport</keyword>
<name>A0Y7Z0_9GAMM</name>
<dbReference type="InterPro" id="IPR039426">
    <property type="entry name" value="TonB-dep_rcpt-like"/>
</dbReference>
<keyword evidence="16" id="KW-0675">Receptor</keyword>
<keyword evidence="4" id="KW-0410">Iron transport</keyword>
<dbReference type="CDD" id="cd01347">
    <property type="entry name" value="ligand_gated_channel"/>
    <property type="match status" value="1"/>
</dbReference>
<dbReference type="SUPFAM" id="SSF56935">
    <property type="entry name" value="Porins"/>
    <property type="match status" value="1"/>
</dbReference>
<keyword evidence="9 11" id="KW-0472">Membrane</keyword>
<dbReference type="PANTHER" id="PTHR32552:SF81">
    <property type="entry name" value="TONB-DEPENDENT OUTER MEMBRANE RECEPTOR"/>
    <property type="match status" value="1"/>
</dbReference>
<evidence type="ECO:0000256" key="13">
    <source>
        <dbReference type="SAM" id="SignalP"/>
    </source>
</evidence>
<comment type="caution">
    <text evidence="16">The sequence shown here is derived from an EMBL/GenBank/DDBJ whole genome shotgun (WGS) entry which is preliminary data.</text>
</comment>
<evidence type="ECO:0000313" key="16">
    <source>
        <dbReference type="EMBL" id="EAW32244.1"/>
    </source>
</evidence>
<evidence type="ECO:0000256" key="2">
    <source>
        <dbReference type="ARBA" id="ARBA00022448"/>
    </source>
</evidence>
<feature type="domain" description="TonB-dependent receptor-like beta-barrel" evidence="14">
    <location>
        <begin position="308"/>
        <end position="771"/>
    </location>
</feature>
<dbReference type="Pfam" id="PF00593">
    <property type="entry name" value="TonB_dep_Rec_b-barrel"/>
    <property type="match status" value="1"/>
</dbReference>
<dbReference type="GO" id="GO:0009279">
    <property type="term" value="C:cell outer membrane"/>
    <property type="evidence" value="ECO:0007669"/>
    <property type="project" value="UniProtKB-SubCell"/>
</dbReference>
<evidence type="ECO:0000256" key="10">
    <source>
        <dbReference type="ARBA" id="ARBA00023237"/>
    </source>
</evidence>
<dbReference type="InterPro" id="IPR036942">
    <property type="entry name" value="Beta-barrel_TonB_sf"/>
</dbReference>
<feature type="domain" description="TonB-dependent receptor plug" evidence="15">
    <location>
        <begin position="57"/>
        <end position="165"/>
    </location>
</feature>
<dbReference type="OrthoDB" id="7051185at2"/>
<reference evidence="16 17" key="1">
    <citation type="journal article" date="2010" name="J. Bacteriol.">
        <title>Genome sequence of the oligotrophic marine Gammaproteobacterium HTCC2143, isolated from the Oregon Coast.</title>
        <authorList>
            <person name="Oh H.M."/>
            <person name="Kang I."/>
            <person name="Ferriera S."/>
            <person name="Giovannoni S.J."/>
            <person name="Cho J.C."/>
        </authorList>
    </citation>
    <scope>NUCLEOTIDE SEQUENCE [LARGE SCALE GENOMIC DNA]</scope>
    <source>
        <strain evidence="16 17">HTCC2143</strain>
    </source>
</reference>
<keyword evidence="13" id="KW-0732">Signal</keyword>
<evidence type="ECO:0000256" key="12">
    <source>
        <dbReference type="RuleBase" id="RU003357"/>
    </source>
</evidence>
<evidence type="ECO:0000259" key="15">
    <source>
        <dbReference type="Pfam" id="PF07715"/>
    </source>
</evidence>
<dbReference type="Proteomes" id="UP000004931">
    <property type="component" value="Unassembled WGS sequence"/>
</dbReference>
<keyword evidence="17" id="KW-1185">Reference proteome</keyword>
<comment type="similarity">
    <text evidence="11 12">Belongs to the TonB-dependent receptor family.</text>
</comment>
<evidence type="ECO:0000256" key="1">
    <source>
        <dbReference type="ARBA" id="ARBA00004571"/>
    </source>
</evidence>
<keyword evidence="3 11" id="KW-1134">Transmembrane beta strand</keyword>
<evidence type="ECO:0000256" key="11">
    <source>
        <dbReference type="PROSITE-ProRule" id="PRU01360"/>
    </source>
</evidence>
<protein>
    <submittedName>
        <fullName evidence="16">Putative TonB-dependent receptor</fullName>
    </submittedName>
</protein>
<keyword evidence="10 11" id="KW-0998">Cell outer membrane</keyword>
<dbReference type="GO" id="GO:0006826">
    <property type="term" value="P:iron ion transport"/>
    <property type="evidence" value="ECO:0007669"/>
    <property type="project" value="UniProtKB-KW"/>
</dbReference>
<dbReference type="AlphaFoldDB" id="A0Y7Z0"/>
<dbReference type="InterPro" id="IPR000531">
    <property type="entry name" value="Beta-barrel_TonB"/>
</dbReference>
<dbReference type="Pfam" id="PF07715">
    <property type="entry name" value="Plug"/>
    <property type="match status" value="1"/>
</dbReference>
<dbReference type="STRING" id="247633.GP2143_13351"/>
<evidence type="ECO:0000256" key="4">
    <source>
        <dbReference type="ARBA" id="ARBA00022496"/>
    </source>
</evidence>
<evidence type="ECO:0000256" key="8">
    <source>
        <dbReference type="ARBA" id="ARBA00023077"/>
    </source>
</evidence>
<evidence type="ECO:0000259" key="14">
    <source>
        <dbReference type="Pfam" id="PF00593"/>
    </source>
</evidence>
<dbReference type="eggNOG" id="COG4773">
    <property type="taxonomic scope" value="Bacteria"/>
</dbReference>
<evidence type="ECO:0000256" key="7">
    <source>
        <dbReference type="ARBA" id="ARBA00023065"/>
    </source>
</evidence>
<evidence type="ECO:0000313" key="17">
    <source>
        <dbReference type="Proteomes" id="UP000004931"/>
    </source>
</evidence>
<dbReference type="PROSITE" id="PS52016">
    <property type="entry name" value="TONB_DEPENDENT_REC_3"/>
    <property type="match status" value="1"/>
</dbReference>
<dbReference type="EMBL" id="AAVT01000001">
    <property type="protein sequence ID" value="EAW32244.1"/>
    <property type="molecule type" value="Genomic_DNA"/>
</dbReference>
<dbReference type="Gene3D" id="2.40.170.20">
    <property type="entry name" value="TonB-dependent receptor, beta-barrel domain"/>
    <property type="match status" value="1"/>
</dbReference>
<evidence type="ECO:0000256" key="9">
    <source>
        <dbReference type="ARBA" id="ARBA00023136"/>
    </source>
</evidence>
<keyword evidence="5 11" id="KW-0812">Transmembrane</keyword>
<dbReference type="InterPro" id="IPR012910">
    <property type="entry name" value="Plug_dom"/>
</dbReference>
<sequence>MEIAMNRKLKIKMGTAFSASAASLVLQLLPAAAIAQEEAKGVFEEVLVTARKRSESAQSVPIPITALSQEQLQTRNMTEIRDIERLSPNTSIQYSSVNGTAAQIFMRGIGQTNWSSTQDPKIGMYVDGVYLSRPQGGLLDFMDIERVEVLRGPQGTLFGRNTTAGLIHIINNKPSQEFEADVQFGIGNENHQSYGFMVNAPITNSLAARFALYDKKTDGNIINSVTGKDRGNENSLSYRGSLLWDQDDFSAQFTFDHFEADERAPLGTCRFTGPDNPFAAQGLPFLATIFGVYGDMKANCESTTKDVSIDNTNNESAKSDVDAYTLRLGYDFDGVELTSITSLRKIDNFNGSWGWVMGNGPNVNFLEILNNKSENEIFSQELRLTGSTDNLNWVVGAYLFKEESEESLDAPLFRGVTIPSPADWPFFYAPNPAGGTVGDGVVGAQLYGSRYQAYDVVNKNKAVFAEATYTFNDRWDLTLGARYTEDDREFTRIQTLFGGDFDPAYFCPGMPTVELAPGVVIPGSDRCFQDVSYDKITPRAIVNYQLNDDVMFYASYSVGYSSGGFNQDVRMRAYEPEVSDNYEFGFKSEFFDSKLRVNASAFINDYQNQQLTVGRVVNGQATADLINAQEAQIKGLELEVLGQLTDALSIAISAGYIEGDYKKFTVDDNAIETNSDTGEITEVIVVRDLSDVEFGNNGDELSFDVSLLHIMDLGNNGDITSSLGYSYKDDQYSTLRNTPSSFEPSYWLLDSRVTWNLPNGKTHISLWGTNLTDEEYVDTQINQSGDLAVGGTDPSLGMTAVYWGAPQRFGLEVRHTF</sequence>
<organism evidence="16 17">
    <name type="scientific">marine gamma proteobacterium HTCC2143</name>
    <dbReference type="NCBI Taxonomy" id="247633"/>
    <lineage>
        <taxon>Bacteria</taxon>
        <taxon>Pseudomonadati</taxon>
        <taxon>Pseudomonadota</taxon>
        <taxon>Gammaproteobacteria</taxon>
        <taxon>Cellvibrionales</taxon>
        <taxon>Spongiibacteraceae</taxon>
        <taxon>BD1-7 clade</taxon>
    </lineage>
</organism>
<accession>A0Y7Z0</accession>